<name>A0ACC1BAE4_9ROSI</name>
<evidence type="ECO:0000313" key="1">
    <source>
        <dbReference type="EMBL" id="KAJ0095924.1"/>
    </source>
</evidence>
<sequence length="142" mass="15343">MMPPDQQETNTINLTNRTENVLVHAEPSISANNVSPCSEDPISDQRQEATPARFSILRESLRPVTLKFEDVAYTIKLTTSKGSNCFASNQPKATRIVLNGVCGIVRPGELLAMLGPSGSGKTTLLTALAGRLTGKAFRHHNI</sequence>
<comment type="caution">
    <text evidence="1">The sequence shown here is derived from an EMBL/GenBank/DDBJ whole genome shotgun (WGS) entry which is preliminary data.</text>
</comment>
<evidence type="ECO:0000313" key="2">
    <source>
        <dbReference type="Proteomes" id="UP001164250"/>
    </source>
</evidence>
<protein>
    <submittedName>
        <fullName evidence="1">Uncharacterized protein</fullName>
    </submittedName>
</protein>
<organism evidence="1 2">
    <name type="scientific">Pistacia atlantica</name>
    <dbReference type="NCBI Taxonomy" id="434234"/>
    <lineage>
        <taxon>Eukaryota</taxon>
        <taxon>Viridiplantae</taxon>
        <taxon>Streptophyta</taxon>
        <taxon>Embryophyta</taxon>
        <taxon>Tracheophyta</taxon>
        <taxon>Spermatophyta</taxon>
        <taxon>Magnoliopsida</taxon>
        <taxon>eudicotyledons</taxon>
        <taxon>Gunneridae</taxon>
        <taxon>Pentapetalae</taxon>
        <taxon>rosids</taxon>
        <taxon>malvids</taxon>
        <taxon>Sapindales</taxon>
        <taxon>Anacardiaceae</taxon>
        <taxon>Pistacia</taxon>
    </lineage>
</organism>
<accession>A0ACC1BAE4</accession>
<dbReference type="EMBL" id="CM047902">
    <property type="protein sequence ID" value="KAJ0095924.1"/>
    <property type="molecule type" value="Genomic_DNA"/>
</dbReference>
<keyword evidence="2" id="KW-1185">Reference proteome</keyword>
<gene>
    <name evidence="1" type="ORF">Patl1_16535</name>
</gene>
<dbReference type="Proteomes" id="UP001164250">
    <property type="component" value="Chromosome 6"/>
</dbReference>
<reference evidence="2" key="1">
    <citation type="journal article" date="2023" name="G3 (Bethesda)">
        <title>Genome assembly and association tests identify interacting loci associated with vigor, precocity, and sex in interspecific pistachio rootstocks.</title>
        <authorList>
            <person name="Palmer W."/>
            <person name="Jacygrad E."/>
            <person name="Sagayaradj S."/>
            <person name="Cavanaugh K."/>
            <person name="Han R."/>
            <person name="Bertier L."/>
            <person name="Beede B."/>
            <person name="Kafkas S."/>
            <person name="Golino D."/>
            <person name="Preece J."/>
            <person name="Michelmore R."/>
        </authorList>
    </citation>
    <scope>NUCLEOTIDE SEQUENCE [LARGE SCALE GENOMIC DNA]</scope>
</reference>
<proteinExistence type="predicted"/>